<proteinExistence type="predicted"/>
<dbReference type="InterPro" id="IPR026960">
    <property type="entry name" value="RVT-Znf"/>
</dbReference>
<dbReference type="Proteomes" id="UP001318860">
    <property type="component" value="Unassembled WGS sequence"/>
</dbReference>
<dbReference type="InterPro" id="IPR036397">
    <property type="entry name" value="RNaseH_sf"/>
</dbReference>
<evidence type="ECO:0000256" key="1">
    <source>
        <dbReference type="SAM" id="MobiDB-lite"/>
    </source>
</evidence>
<dbReference type="PANTHER" id="PTHR47074:SF11">
    <property type="entry name" value="REVERSE TRANSCRIPTASE-LIKE PROTEIN"/>
    <property type="match status" value="1"/>
</dbReference>
<keyword evidence="5" id="KW-1185">Reference proteome</keyword>
<sequence length="498" mass="57454">MVAEDKWIGSPKPDGIKGNHTKIPTGLKVRDLIDMEGGIWRHSYIKQIFEKIDADRILSMHISRRFPPDKYIWIHSKSGLFTVKSAYYWIKAREDQNHLPIASSSDQNTAWKQMWNLRVIPKVKHFLWRTCTESLPTKSGLLRRGLQIDPICELCGETIESTTHLFLECRSTLPVWYLSTLRLDLHGQQFGSFKNFLWTMLQCQPIEYIEMLGIIAWRIWLARNKWCMEKKRFDVMKIINEAQRMTLEMYHTRQPPRKDAKERKRPQWIPPPPGTLKVNTDVAVFHDGTVGYGFVIRDNAGAVSLAGARREQKQGSSTILEGIAMLFAIEKALEAGFTGFQVESDSKCLIEGLQGKRKPEATWNVILEDVTQYANMAQCTNFIYVNREANQLAHALAHFPKDVDVNLVWCNEVPSSIEGLRIDDRTQRERNRETVEKMKLLGWWLMLVGTLRLASVWFGFFDIWALRVAAHPLYGCCCSGIHINRSKVNMCRVISSIE</sequence>
<dbReference type="InterPro" id="IPR044730">
    <property type="entry name" value="RNase_H-like_dom_plant"/>
</dbReference>
<dbReference type="InterPro" id="IPR012337">
    <property type="entry name" value="RNaseH-like_sf"/>
</dbReference>
<evidence type="ECO:0000313" key="4">
    <source>
        <dbReference type="EMBL" id="KAK6116053.1"/>
    </source>
</evidence>
<dbReference type="Pfam" id="PF13966">
    <property type="entry name" value="zf-RVT"/>
    <property type="match status" value="1"/>
</dbReference>
<reference evidence="4 5" key="1">
    <citation type="journal article" date="2021" name="Comput. Struct. Biotechnol. J.">
        <title>De novo genome assembly of the potent medicinal plant Rehmannia glutinosa using nanopore technology.</title>
        <authorList>
            <person name="Ma L."/>
            <person name="Dong C."/>
            <person name="Song C."/>
            <person name="Wang X."/>
            <person name="Zheng X."/>
            <person name="Niu Y."/>
            <person name="Chen S."/>
            <person name="Feng W."/>
        </authorList>
    </citation>
    <scope>NUCLEOTIDE SEQUENCE [LARGE SCALE GENOMIC DNA]</scope>
    <source>
        <strain evidence="4">DH-2019</strain>
    </source>
</reference>
<dbReference type="EMBL" id="JABTTQ020003506">
    <property type="protein sequence ID" value="KAK6116053.1"/>
    <property type="molecule type" value="Genomic_DNA"/>
</dbReference>
<name>A0ABR0U0P9_REHGL</name>
<organism evidence="4 5">
    <name type="scientific">Rehmannia glutinosa</name>
    <name type="common">Chinese foxglove</name>
    <dbReference type="NCBI Taxonomy" id="99300"/>
    <lineage>
        <taxon>Eukaryota</taxon>
        <taxon>Viridiplantae</taxon>
        <taxon>Streptophyta</taxon>
        <taxon>Embryophyta</taxon>
        <taxon>Tracheophyta</taxon>
        <taxon>Spermatophyta</taxon>
        <taxon>Magnoliopsida</taxon>
        <taxon>eudicotyledons</taxon>
        <taxon>Gunneridae</taxon>
        <taxon>Pentapetalae</taxon>
        <taxon>asterids</taxon>
        <taxon>lamiids</taxon>
        <taxon>Lamiales</taxon>
        <taxon>Orobanchaceae</taxon>
        <taxon>Rehmannieae</taxon>
        <taxon>Rehmannia</taxon>
    </lineage>
</organism>
<dbReference type="InterPro" id="IPR002156">
    <property type="entry name" value="RNaseH_domain"/>
</dbReference>
<dbReference type="PANTHER" id="PTHR47074">
    <property type="entry name" value="BNAC02G40300D PROTEIN"/>
    <property type="match status" value="1"/>
</dbReference>
<dbReference type="Pfam" id="PF13456">
    <property type="entry name" value="RVT_3"/>
    <property type="match status" value="1"/>
</dbReference>
<evidence type="ECO:0000313" key="5">
    <source>
        <dbReference type="Proteomes" id="UP001318860"/>
    </source>
</evidence>
<feature type="region of interest" description="Disordered" evidence="1">
    <location>
        <begin position="252"/>
        <end position="272"/>
    </location>
</feature>
<comment type="caution">
    <text evidence="4">The sequence shown here is derived from an EMBL/GenBank/DDBJ whole genome shotgun (WGS) entry which is preliminary data.</text>
</comment>
<gene>
    <name evidence="4" type="ORF">DH2020_008322</name>
</gene>
<dbReference type="Gene3D" id="3.30.420.10">
    <property type="entry name" value="Ribonuclease H-like superfamily/Ribonuclease H"/>
    <property type="match status" value="1"/>
</dbReference>
<evidence type="ECO:0000259" key="2">
    <source>
        <dbReference type="Pfam" id="PF13456"/>
    </source>
</evidence>
<dbReference type="CDD" id="cd06222">
    <property type="entry name" value="RNase_H_like"/>
    <property type="match status" value="1"/>
</dbReference>
<feature type="domain" description="Reverse transcriptase zinc-binding" evidence="3">
    <location>
        <begin position="81"/>
        <end position="176"/>
    </location>
</feature>
<dbReference type="InterPro" id="IPR052929">
    <property type="entry name" value="RNase_H-like_EbsB-rel"/>
</dbReference>
<feature type="domain" description="RNase H type-1" evidence="2">
    <location>
        <begin position="279"/>
        <end position="398"/>
    </location>
</feature>
<accession>A0ABR0U0P9</accession>
<protein>
    <submittedName>
        <fullName evidence="4">Uncharacterized protein</fullName>
    </submittedName>
</protein>
<dbReference type="SUPFAM" id="SSF53098">
    <property type="entry name" value="Ribonuclease H-like"/>
    <property type="match status" value="1"/>
</dbReference>
<evidence type="ECO:0000259" key="3">
    <source>
        <dbReference type="Pfam" id="PF13966"/>
    </source>
</evidence>